<accession>A0ABD0LZB4</accession>
<organism evidence="2 3">
    <name type="scientific">Batillaria attramentaria</name>
    <dbReference type="NCBI Taxonomy" id="370345"/>
    <lineage>
        <taxon>Eukaryota</taxon>
        <taxon>Metazoa</taxon>
        <taxon>Spiralia</taxon>
        <taxon>Lophotrochozoa</taxon>
        <taxon>Mollusca</taxon>
        <taxon>Gastropoda</taxon>
        <taxon>Caenogastropoda</taxon>
        <taxon>Sorbeoconcha</taxon>
        <taxon>Cerithioidea</taxon>
        <taxon>Batillariidae</taxon>
        <taxon>Batillaria</taxon>
    </lineage>
</organism>
<dbReference type="InterPro" id="IPR000210">
    <property type="entry name" value="BTB/POZ_dom"/>
</dbReference>
<dbReference type="SUPFAM" id="SSF54695">
    <property type="entry name" value="POZ domain"/>
    <property type="match status" value="1"/>
</dbReference>
<comment type="caution">
    <text evidence="2">The sequence shown here is derived from an EMBL/GenBank/DDBJ whole genome shotgun (WGS) entry which is preliminary data.</text>
</comment>
<evidence type="ECO:0000259" key="1">
    <source>
        <dbReference type="PROSITE" id="PS50097"/>
    </source>
</evidence>
<dbReference type="Proteomes" id="UP001519460">
    <property type="component" value="Unassembled WGS sequence"/>
</dbReference>
<keyword evidence="3" id="KW-1185">Reference proteome</keyword>
<feature type="domain" description="BTB" evidence="1">
    <location>
        <begin position="21"/>
        <end position="91"/>
    </location>
</feature>
<dbReference type="InterPro" id="IPR011333">
    <property type="entry name" value="SKP1/BTB/POZ_sf"/>
</dbReference>
<dbReference type="AlphaFoldDB" id="A0ABD0LZB4"/>
<dbReference type="Gene3D" id="3.30.710.10">
    <property type="entry name" value="Potassium Channel Kv1.1, Chain A"/>
    <property type="match status" value="1"/>
</dbReference>
<evidence type="ECO:0000313" key="2">
    <source>
        <dbReference type="EMBL" id="KAK7505024.1"/>
    </source>
</evidence>
<dbReference type="Pfam" id="PF00651">
    <property type="entry name" value="BTB"/>
    <property type="match status" value="1"/>
</dbReference>
<proteinExistence type="predicted"/>
<reference evidence="2 3" key="1">
    <citation type="journal article" date="2023" name="Sci. Data">
        <title>Genome assembly of the Korean intertidal mud-creeper Batillaria attramentaria.</title>
        <authorList>
            <person name="Patra A.K."/>
            <person name="Ho P.T."/>
            <person name="Jun S."/>
            <person name="Lee S.J."/>
            <person name="Kim Y."/>
            <person name="Won Y.J."/>
        </authorList>
    </citation>
    <scope>NUCLEOTIDE SEQUENCE [LARGE SCALE GENOMIC DNA]</scope>
    <source>
        <strain evidence="2">Wonlab-2016</strain>
    </source>
</reference>
<dbReference type="PANTHER" id="PTHR22744">
    <property type="entry name" value="HELIX LOOP HELIX PROTEIN 21-RELATED"/>
    <property type="match status" value="1"/>
</dbReference>
<gene>
    <name evidence="2" type="ORF">BaRGS_00003594</name>
</gene>
<protein>
    <recommendedName>
        <fullName evidence="1">BTB domain-containing protein</fullName>
    </recommendedName>
</protein>
<name>A0ABD0LZB4_9CAEN</name>
<dbReference type="EMBL" id="JACVVK020000012">
    <property type="protein sequence ID" value="KAK7505024.1"/>
    <property type="molecule type" value="Genomic_DNA"/>
</dbReference>
<evidence type="ECO:0000313" key="3">
    <source>
        <dbReference type="Proteomes" id="UP001519460"/>
    </source>
</evidence>
<dbReference type="PANTHER" id="PTHR22744:SF17">
    <property type="entry name" value="BTB DOMAIN-CONTAINING PROTEIN"/>
    <property type="match status" value="1"/>
</dbReference>
<dbReference type="SMART" id="SM00225">
    <property type="entry name" value="BTB"/>
    <property type="match status" value="1"/>
</dbReference>
<sequence>MASQITAVKTPCPFGTPDDTTDVIFLIEERKLYFNKAILMMCSPVFKSMFTANFKEKEAKEIELPEKKYDDVVAFFEQMHPVYSHQTPVTETSFGQILPLADEYQAEHVLHKCSEYLESQIHP</sequence>
<dbReference type="PROSITE" id="PS50097">
    <property type="entry name" value="BTB"/>
    <property type="match status" value="1"/>
</dbReference>